<evidence type="ECO:0000313" key="1">
    <source>
        <dbReference type="EMBL" id="SDJ58997.1"/>
    </source>
</evidence>
<dbReference type="RefSeq" id="WP_110506228.1">
    <property type="nucleotide sequence ID" value="NZ_FNEJ01000057.1"/>
</dbReference>
<dbReference type="Gene3D" id="3.40.50.1110">
    <property type="entry name" value="SGNH hydrolase"/>
    <property type="match status" value="1"/>
</dbReference>
<accession>A0A1G8UZH5</accession>
<dbReference type="STRING" id="555512.SAMN04487993_10577"/>
<gene>
    <name evidence="1" type="ORF">SAMN04487993_10577</name>
</gene>
<evidence type="ECO:0008006" key="3">
    <source>
        <dbReference type="Google" id="ProtNLM"/>
    </source>
</evidence>
<dbReference type="InterPro" id="IPR036514">
    <property type="entry name" value="SGNH_hydro_sf"/>
</dbReference>
<dbReference type="Proteomes" id="UP000199093">
    <property type="component" value="Unassembled WGS sequence"/>
</dbReference>
<evidence type="ECO:0000313" key="2">
    <source>
        <dbReference type="Proteomes" id="UP000199093"/>
    </source>
</evidence>
<dbReference type="GO" id="GO:0016788">
    <property type="term" value="F:hydrolase activity, acting on ester bonds"/>
    <property type="evidence" value="ECO:0007669"/>
    <property type="project" value="UniProtKB-ARBA"/>
</dbReference>
<dbReference type="SUPFAM" id="SSF52266">
    <property type="entry name" value="SGNH hydrolase"/>
    <property type="match status" value="1"/>
</dbReference>
<dbReference type="AlphaFoldDB" id="A0A1G8UZH5"/>
<sequence length="961" mass="99659">MPDNGVRTIDLTNLASAEDLLAHDGGTLGVLPLPALSTRLAASGAVADRLADLDRATSYVSILRPTWAALAELAPEAIGQQAEVSAEDGGSHTDPQTSATVANAGRYTAFGTEAGQWTWVDGGGLASKADSADLAPVAFSGGYADLTDRPALGTAAAEDSTAFASAAQGALAQSAVQPGALAAVATSGSYGDLTDRPALGTAAAEDSSAFASAAQGVLAQSAVQPAAILGIGADLVYLEGLGVADTVTLSADGYALAARLDGRLLELPTDYVVSLQENDLLPVYVEGKGFVSQVTLALDGVAVEAVTRRGRERFGTEIPNRANIPPAPYGPVFDDRGVIYLWLFTGQSGAVGSRGVPLYPYMPLHAPKRALMLNGGVNRQGEFENVNTRLVTCSERVEHEPDPADLIRGETFATGFVDMMTRLTGGTHMAIVSGAGSTTYEGLKKGSTVYASLIDGVTQAVALAAAGKLPDLIPREVVVAGTLVIHGESDSGAGTPDYFAKGLEWQADIEADARAVTGQEAPVPFYWLQVSSFGTAGDSTPVLDMLRLHDEHDRHVLCAPGYQFDYVDGVHHSSRGRRAGAEILAHSVCEHAARGSFEPARLARRGTLSADGLTVTVPLLGGVAFEFEENPDNPLRETPHGFSFSDSSGEIALTSLRLIDGPAVEGRLASPSTGRQPRLWAARRNAAGVYGGSRAATDLRTVGTGLPSLYARDGLLHRYLVHGYADLAGGRQAGQQIFDQLCPVIGLDASALALDEGAAVTDWRPVSGIAGLSATGGGTLAPDPPALTLTGAHPAVMFRQQALASDLFDLSEDATLILGLRPLSTRSGVVLDARTGSVPGLLLLANASSGQLEALVSGWPATPLCPLDQWSAVALQCISHQGAEFMRITLAGGAGTVVNNGYLPLPAETGRRLVLGAEQPALAGTYAQADFDLSHFLWADKEASKEEVAVILAHLAHELDL</sequence>
<organism evidence="1 2">
    <name type="scientific">Salipiger marinus</name>
    <dbReference type="NCBI Taxonomy" id="555512"/>
    <lineage>
        <taxon>Bacteria</taxon>
        <taxon>Pseudomonadati</taxon>
        <taxon>Pseudomonadota</taxon>
        <taxon>Alphaproteobacteria</taxon>
        <taxon>Rhodobacterales</taxon>
        <taxon>Roseobacteraceae</taxon>
        <taxon>Salipiger</taxon>
    </lineage>
</organism>
<reference evidence="1 2" key="1">
    <citation type="submission" date="2016-10" db="EMBL/GenBank/DDBJ databases">
        <authorList>
            <person name="de Groot N.N."/>
        </authorList>
    </citation>
    <scope>NUCLEOTIDE SEQUENCE [LARGE SCALE GENOMIC DNA]</scope>
    <source>
        <strain evidence="1 2">DSM 26424</strain>
    </source>
</reference>
<keyword evidence="2" id="KW-1185">Reference proteome</keyword>
<name>A0A1G8UZH5_9RHOB</name>
<proteinExistence type="predicted"/>
<dbReference type="EMBL" id="FNEJ01000057">
    <property type="protein sequence ID" value="SDJ58997.1"/>
    <property type="molecule type" value="Genomic_DNA"/>
</dbReference>
<protein>
    <recommendedName>
        <fullName evidence="3">Sialate O-acetylesterase domain-containing protein</fullName>
    </recommendedName>
</protein>